<accession>A0A9K3J7X1</accession>
<comment type="caution">
    <text evidence="1">The sequence shown here is derived from an EMBL/GenBank/DDBJ whole genome shotgun (WGS) entry which is preliminary data.</text>
</comment>
<sequence length="81" mass="9728">MGMLRAGQRLQITRRTTTLNYSRKIAVLHTRPSVERKLMLWRLSKKRLVTRMWMLEVLVSVIKVDDFRFAHRVWASWPCNS</sequence>
<name>A0A9K3J7X1_HELAN</name>
<gene>
    <name evidence="1" type="ORF">HanXRQr2_Chr04g0157691</name>
</gene>
<protein>
    <submittedName>
        <fullName evidence="1">Uncharacterized protein</fullName>
    </submittedName>
</protein>
<dbReference type="Gramene" id="mRNA:HanXRQr2_Chr04g0157691">
    <property type="protein sequence ID" value="mRNA:HanXRQr2_Chr04g0157691"/>
    <property type="gene ID" value="HanXRQr2_Chr04g0157691"/>
</dbReference>
<proteinExistence type="predicted"/>
<reference evidence="1" key="2">
    <citation type="submission" date="2020-06" db="EMBL/GenBank/DDBJ databases">
        <title>Helianthus annuus Genome sequencing and assembly Release 2.</title>
        <authorList>
            <person name="Gouzy J."/>
            <person name="Langlade N."/>
            <person name="Munos S."/>
        </authorList>
    </citation>
    <scope>NUCLEOTIDE SEQUENCE</scope>
    <source>
        <tissue evidence="1">Leaves</tissue>
    </source>
</reference>
<organism evidence="1 2">
    <name type="scientific">Helianthus annuus</name>
    <name type="common">Common sunflower</name>
    <dbReference type="NCBI Taxonomy" id="4232"/>
    <lineage>
        <taxon>Eukaryota</taxon>
        <taxon>Viridiplantae</taxon>
        <taxon>Streptophyta</taxon>
        <taxon>Embryophyta</taxon>
        <taxon>Tracheophyta</taxon>
        <taxon>Spermatophyta</taxon>
        <taxon>Magnoliopsida</taxon>
        <taxon>eudicotyledons</taxon>
        <taxon>Gunneridae</taxon>
        <taxon>Pentapetalae</taxon>
        <taxon>asterids</taxon>
        <taxon>campanulids</taxon>
        <taxon>Asterales</taxon>
        <taxon>Asteraceae</taxon>
        <taxon>Asteroideae</taxon>
        <taxon>Heliantheae alliance</taxon>
        <taxon>Heliantheae</taxon>
        <taxon>Helianthus</taxon>
    </lineage>
</organism>
<reference evidence="1" key="1">
    <citation type="journal article" date="2017" name="Nature">
        <title>The sunflower genome provides insights into oil metabolism, flowering and Asterid evolution.</title>
        <authorList>
            <person name="Badouin H."/>
            <person name="Gouzy J."/>
            <person name="Grassa C.J."/>
            <person name="Murat F."/>
            <person name="Staton S.E."/>
            <person name="Cottret L."/>
            <person name="Lelandais-Briere C."/>
            <person name="Owens G.L."/>
            <person name="Carrere S."/>
            <person name="Mayjonade B."/>
            <person name="Legrand L."/>
            <person name="Gill N."/>
            <person name="Kane N.C."/>
            <person name="Bowers J.E."/>
            <person name="Hubner S."/>
            <person name="Bellec A."/>
            <person name="Berard A."/>
            <person name="Berges H."/>
            <person name="Blanchet N."/>
            <person name="Boniface M.C."/>
            <person name="Brunel D."/>
            <person name="Catrice O."/>
            <person name="Chaidir N."/>
            <person name="Claudel C."/>
            <person name="Donnadieu C."/>
            <person name="Faraut T."/>
            <person name="Fievet G."/>
            <person name="Helmstetter N."/>
            <person name="King M."/>
            <person name="Knapp S.J."/>
            <person name="Lai Z."/>
            <person name="Le Paslier M.C."/>
            <person name="Lippi Y."/>
            <person name="Lorenzon L."/>
            <person name="Mandel J.R."/>
            <person name="Marage G."/>
            <person name="Marchand G."/>
            <person name="Marquand E."/>
            <person name="Bret-Mestries E."/>
            <person name="Morien E."/>
            <person name="Nambeesan S."/>
            <person name="Nguyen T."/>
            <person name="Pegot-Espagnet P."/>
            <person name="Pouilly N."/>
            <person name="Raftis F."/>
            <person name="Sallet E."/>
            <person name="Schiex T."/>
            <person name="Thomas J."/>
            <person name="Vandecasteele C."/>
            <person name="Vares D."/>
            <person name="Vear F."/>
            <person name="Vautrin S."/>
            <person name="Crespi M."/>
            <person name="Mangin B."/>
            <person name="Burke J.M."/>
            <person name="Salse J."/>
            <person name="Munos S."/>
            <person name="Vincourt P."/>
            <person name="Rieseberg L.H."/>
            <person name="Langlade N.B."/>
        </authorList>
    </citation>
    <scope>NUCLEOTIDE SEQUENCE</scope>
    <source>
        <tissue evidence="1">Leaves</tissue>
    </source>
</reference>
<evidence type="ECO:0000313" key="1">
    <source>
        <dbReference type="EMBL" id="KAF5809485.1"/>
    </source>
</evidence>
<evidence type="ECO:0000313" key="2">
    <source>
        <dbReference type="Proteomes" id="UP000215914"/>
    </source>
</evidence>
<dbReference type="AlphaFoldDB" id="A0A9K3J7X1"/>
<dbReference type="EMBL" id="MNCJ02000319">
    <property type="protein sequence ID" value="KAF5809485.1"/>
    <property type="molecule type" value="Genomic_DNA"/>
</dbReference>
<keyword evidence="2" id="KW-1185">Reference proteome</keyword>
<dbReference type="Proteomes" id="UP000215914">
    <property type="component" value="Unassembled WGS sequence"/>
</dbReference>